<keyword evidence="4" id="KW-1185">Reference proteome</keyword>
<feature type="transmembrane region" description="Helical" evidence="2">
    <location>
        <begin position="163"/>
        <end position="181"/>
    </location>
</feature>
<proteinExistence type="predicted"/>
<evidence type="ECO:0000256" key="2">
    <source>
        <dbReference type="SAM" id="Phobius"/>
    </source>
</evidence>
<keyword evidence="2" id="KW-1133">Transmembrane helix</keyword>
<reference evidence="3 4" key="1">
    <citation type="submission" date="2024-10" db="EMBL/GenBank/DDBJ databases">
        <title>Updated reference genomes for cyclostephanoid diatoms.</title>
        <authorList>
            <person name="Roberts W.R."/>
            <person name="Alverson A.J."/>
        </authorList>
    </citation>
    <scope>NUCLEOTIDE SEQUENCE [LARGE SCALE GENOMIC DNA]</scope>
    <source>
        <strain evidence="3 4">AJA276-08</strain>
    </source>
</reference>
<dbReference type="Proteomes" id="UP001530315">
    <property type="component" value="Unassembled WGS sequence"/>
</dbReference>
<dbReference type="EMBL" id="JALLAZ020000918">
    <property type="protein sequence ID" value="KAL3784731.1"/>
    <property type="molecule type" value="Genomic_DNA"/>
</dbReference>
<feature type="transmembrane region" description="Helical" evidence="2">
    <location>
        <begin position="226"/>
        <end position="248"/>
    </location>
</feature>
<keyword evidence="2" id="KW-0812">Transmembrane</keyword>
<feature type="transmembrane region" description="Helical" evidence="2">
    <location>
        <begin position="260"/>
        <end position="281"/>
    </location>
</feature>
<feature type="transmembrane region" description="Helical" evidence="2">
    <location>
        <begin position="57"/>
        <end position="77"/>
    </location>
</feature>
<feature type="transmembrane region" description="Helical" evidence="2">
    <location>
        <begin position="132"/>
        <end position="151"/>
    </location>
</feature>
<name>A0ABD3PBQ7_9STRA</name>
<evidence type="ECO:0000313" key="4">
    <source>
        <dbReference type="Proteomes" id="UP001530315"/>
    </source>
</evidence>
<protein>
    <submittedName>
        <fullName evidence="3">Uncharacterized protein</fullName>
    </submittedName>
</protein>
<organism evidence="3 4">
    <name type="scientific">Stephanodiscus triporus</name>
    <dbReference type="NCBI Taxonomy" id="2934178"/>
    <lineage>
        <taxon>Eukaryota</taxon>
        <taxon>Sar</taxon>
        <taxon>Stramenopiles</taxon>
        <taxon>Ochrophyta</taxon>
        <taxon>Bacillariophyta</taxon>
        <taxon>Coscinodiscophyceae</taxon>
        <taxon>Thalassiosirophycidae</taxon>
        <taxon>Stephanodiscales</taxon>
        <taxon>Stephanodiscaceae</taxon>
        <taxon>Stephanodiscus</taxon>
    </lineage>
</organism>
<dbReference type="AlphaFoldDB" id="A0ABD3PBQ7"/>
<gene>
    <name evidence="3" type="ORF">ACHAW5_001598</name>
</gene>
<evidence type="ECO:0000313" key="3">
    <source>
        <dbReference type="EMBL" id="KAL3784731.1"/>
    </source>
</evidence>
<comment type="caution">
    <text evidence="3">The sequence shown here is derived from an EMBL/GenBank/DDBJ whole genome shotgun (WGS) entry which is preliminary data.</text>
</comment>
<feature type="region of interest" description="Disordered" evidence="1">
    <location>
        <begin position="1"/>
        <end position="33"/>
    </location>
</feature>
<accession>A0ABD3PBQ7</accession>
<keyword evidence="2" id="KW-0472">Membrane</keyword>
<evidence type="ECO:0000256" key="1">
    <source>
        <dbReference type="SAM" id="MobiDB-lite"/>
    </source>
</evidence>
<sequence>MDDTPTAEAAQDGHERTTANEGDEELGPAPIAGGIKMLASTGPDADGSKQNPSRLHVCMDFTSIFLFLVGSTFYMVLSVEDYKYAKELLSLPTYVMTADDDATFYSYIAENDDHNYEDDYVPGMQMNGAPVSTYQIFFLVGSLCFAIAGMLDIINERDLWHSFRLLAGVFGVASAVYISGIDFHLSNIFNLVSVHFYLLDSLTMLRHDRCCAVTMESGKWTKRYLLFGDLAYFSGSVIDVVCAYLWVFDNTSDWDVTLTIFENFGSALWIICALIYMWAFFKGDFEAGENGARTRRLSSLVIDSVRGLNSSR</sequence>